<evidence type="ECO:0000313" key="7">
    <source>
        <dbReference type="EMBL" id="BCS84437.1"/>
    </source>
</evidence>
<reference evidence="7 8" key="1">
    <citation type="journal article" date="2022" name="Int. J. Syst. Evol. Microbiol.">
        <title>Prevotella herbatica sp. nov., a plant polysaccharide-decomposing anaerobic bacterium isolated from a methanogenic reactor.</title>
        <authorList>
            <person name="Uek A."/>
            <person name="Tonouchi A."/>
            <person name="Kaku N."/>
            <person name="Ueki K."/>
        </authorList>
    </citation>
    <scope>NUCLEOTIDE SEQUENCE [LARGE SCALE GENOMIC DNA]</scope>
    <source>
        <strain evidence="7 8">WR041</strain>
    </source>
</reference>
<dbReference type="InterPro" id="IPR029141">
    <property type="entry name" value="FimA_N"/>
</dbReference>
<proteinExistence type="inferred from homology"/>
<protein>
    <recommendedName>
        <fullName evidence="9">Fibrobacter succinogenes major paralogous domain-containing protein</fullName>
    </recommendedName>
</protein>
<dbReference type="Pfam" id="PF16249">
    <property type="entry name" value="DUF4906"/>
    <property type="match status" value="1"/>
</dbReference>
<evidence type="ECO:0008006" key="9">
    <source>
        <dbReference type="Google" id="ProtNLM"/>
    </source>
</evidence>
<keyword evidence="4" id="KW-0281">Fimbrium</keyword>
<evidence type="ECO:0000256" key="1">
    <source>
        <dbReference type="ARBA" id="ARBA00004561"/>
    </source>
</evidence>
<dbReference type="Gene3D" id="2.60.40.2580">
    <property type="match status" value="1"/>
</dbReference>
<keyword evidence="3" id="KW-0732">Signal</keyword>
<evidence type="ECO:0000256" key="2">
    <source>
        <dbReference type="ARBA" id="ARBA00006011"/>
    </source>
</evidence>
<accession>A0ABN6EEX9</accession>
<dbReference type="Proteomes" id="UP001319045">
    <property type="component" value="Chromosome"/>
</dbReference>
<comment type="similarity">
    <text evidence="2">Belongs to the bacteroidetes fimbrillin superfamily. FimA/Mfa1 family.</text>
</comment>
<evidence type="ECO:0000259" key="5">
    <source>
        <dbReference type="Pfam" id="PF06321"/>
    </source>
</evidence>
<gene>
    <name evidence="7" type="ORF">prwr041_03300</name>
</gene>
<name>A0ABN6EEX9_9BACT</name>
<sequence length="574" mass="62056">MFASCAETIKLSDEDSHQATLSLTAKTEALPDTRALSSTGTSENIVDKLAIFVFDSNGNVIGYKFIGTGSLITSTSTAYTVSGINTRVATGCTICAIANVAEDSLKDISNVTMLKAAAHRFTSADEIATASNMMMYGETTATIDIAAAGSSATIGLKRLAARHTFTVKTANGFKLMAYQLCHVPLSTYYCSKNITTNNVLGTNYNPAKSYGDAAAVAVTASADDATGTTFSVYQYENLVGKQTGATSMASRNINNAPADASYLLLYVADTNTGEKYINRVYLGGNLSSDYTDYSVYRNLATTYSDITIKGADMADANVERTHPEVVYIGDAIIGNYLYADGTNGRVFKKDATVGIIYSNQLTQAQYNANCRHGKVMALKNANNGSNCYWSTNNGSPYTDHTSTGHPYLTSFKMYYDDISSGYDAYSANSTFVTNIANGAWYYCNSYQDGVSKSFTNSGWYLPSIGEWWDIIENLGNWNTDQKAIIYDKRTHLINSGIESNLITGISNTYFTNLNKKIAEAGGDQFPTTVANAFWTASEYDSLDPVYLYMPSTAIELHCGVGKDGLQPARSVLVY</sequence>
<organism evidence="7 8">
    <name type="scientific">Prevotella herbatica</name>
    <dbReference type="NCBI Taxonomy" id="2801997"/>
    <lineage>
        <taxon>Bacteria</taxon>
        <taxon>Pseudomonadati</taxon>
        <taxon>Bacteroidota</taxon>
        <taxon>Bacteroidia</taxon>
        <taxon>Bacteroidales</taxon>
        <taxon>Prevotellaceae</taxon>
        <taxon>Prevotella</taxon>
    </lineage>
</organism>
<evidence type="ECO:0000256" key="4">
    <source>
        <dbReference type="ARBA" id="ARBA00023263"/>
    </source>
</evidence>
<keyword evidence="8" id="KW-1185">Reference proteome</keyword>
<comment type="subcellular location">
    <subcellularLocation>
        <location evidence="1">Fimbrium</location>
    </subcellularLocation>
</comment>
<dbReference type="EMBL" id="AP024484">
    <property type="protein sequence ID" value="BCS84437.1"/>
    <property type="molecule type" value="Genomic_DNA"/>
</dbReference>
<feature type="domain" description="Major fimbrial subunit protein N-terminal" evidence="5">
    <location>
        <begin position="19"/>
        <end position="146"/>
    </location>
</feature>
<feature type="domain" description="DUF4906" evidence="6">
    <location>
        <begin position="231"/>
        <end position="299"/>
    </location>
</feature>
<evidence type="ECO:0000313" key="8">
    <source>
        <dbReference type="Proteomes" id="UP001319045"/>
    </source>
</evidence>
<evidence type="ECO:0000256" key="3">
    <source>
        <dbReference type="ARBA" id="ARBA00022729"/>
    </source>
</evidence>
<dbReference type="InterPro" id="IPR032594">
    <property type="entry name" value="DUF4906"/>
</dbReference>
<evidence type="ECO:0000259" key="6">
    <source>
        <dbReference type="Pfam" id="PF16249"/>
    </source>
</evidence>
<dbReference type="Pfam" id="PF06321">
    <property type="entry name" value="P_gingi_FimA"/>
    <property type="match status" value="1"/>
</dbReference>